<dbReference type="SUPFAM" id="SSF53590">
    <property type="entry name" value="Nucleoside hydrolase"/>
    <property type="match status" value="1"/>
</dbReference>
<dbReference type="RefSeq" id="WP_380072723.1">
    <property type="nucleotide sequence ID" value="NZ_JBHRTO010000001.1"/>
</dbReference>
<dbReference type="EMBL" id="JBHRTO010000001">
    <property type="protein sequence ID" value="MFC3181112.1"/>
    <property type="molecule type" value="Genomic_DNA"/>
</dbReference>
<feature type="domain" description="Inosine/uridine-preferring nucleoside hydrolase" evidence="3">
    <location>
        <begin position="4"/>
        <end position="289"/>
    </location>
</feature>
<dbReference type="Proteomes" id="UP001595547">
    <property type="component" value="Unassembled WGS sequence"/>
</dbReference>
<dbReference type="InterPro" id="IPR036452">
    <property type="entry name" value="Ribo_hydro-like"/>
</dbReference>
<dbReference type="Pfam" id="PF01156">
    <property type="entry name" value="IU_nuc_hydro"/>
    <property type="match status" value="1"/>
</dbReference>
<dbReference type="PANTHER" id="PTHR12304">
    <property type="entry name" value="INOSINE-URIDINE PREFERRING NUCLEOSIDE HYDROLASE"/>
    <property type="match status" value="1"/>
</dbReference>
<protein>
    <submittedName>
        <fullName evidence="4">Nucleoside hydrolase</fullName>
    </submittedName>
</protein>
<reference evidence="5" key="1">
    <citation type="journal article" date="2019" name="Int. J. Syst. Evol. Microbiol.">
        <title>The Global Catalogue of Microorganisms (GCM) 10K type strain sequencing project: providing services to taxonomists for standard genome sequencing and annotation.</title>
        <authorList>
            <consortium name="The Broad Institute Genomics Platform"/>
            <consortium name="The Broad Institute Genome Sequencing Center for Infectious Disease"/>
            <person name="Wu L."/>
            <person name="Ma J."/>
        </authorList>
    </citation>
    <scope>NUCLEOTIDE SEQUENCE [LARGE SCALE GENOMIC DNA]</scope>
    <source>
        <strain evidence="5">KCTC 52039</strain>
    </source>
</reference>
<dbReference type="PANTHER" id="PTHR12304:SF4">
    <property type="entry name" value="URIDINE NUCLEOSIDASE"/>
    <property type="match status" value="1"/>
</dbReference>
<name>A0ABV7IX67_9RHOB</name>
<keyword evidence="2" id="KW-0326">Glycosidase</keyword>
<sequence length="304" mass="32901">MQKIIIDCDPGIDDALAIFLALAARDDIEVLGITCVKGNVALDKTYRNAQRICAAAGRLDIPVLRGIARPILAPADLAASVHGADGLGDIDLPLLVDFPQNPIHAVDFIRQQAEKYPGEVVLCAIGPLTNVAVALLFDPQLARKMHSVVFMGGAAYCPGNMNDFAEFNFMVDPHAAEIVLQSGAQLVMFGLDVTQQTRIEDKHLTCLSLQQNPCSQIAARLLRTYRQGDQHLHDPCVIAWLIAPSLFSGLQSRVSVVTETGPQFGRSIAQPDPDGNCLVMTKVDQDRLFDTLLVRLAQLKGQTG</sequence>
<dbReference type="GO" id="GO:0016787">
    <property type="term" value="F:hydrolase activity"/>
    <property type="evidence" value="ECO:0007669"/>
    <property type="project" value="UniProtKB-KW"/>
</dbReference>
<accession>A0ABV7IX67</accession>
<dbReference type="InterPro" id="IPR023186">
    <property type="entry name" value="IUNH"/>
</dbReference>
<organism evidence="4 5">
    <name type="scientific">Cypionkella sinensis</name>
    <dbReference type="NCBI Taxonomy" id="1756043"/>
    <lineage>
        <taxon>Bacteria</taxon>
        <taxon>Pseudomonadati</taxon>
        <taxon>Pseudomonadota</taxon>
        <taxon>Alphaproteobacteria</taxon>
        <taxon>Rhodobacterales</taxon>
        <taxon>Paracoccaceae</taxon>
        <taxon>Cypionkella</taxon>
    </lineage>
</organism>
<comment type="caution">
    <text evidence="4">The sequence shown here is derived from an EMBL/GenBank/DDBJ whole genome shotgun (WGS) entry which is preliminary data.</text>
</comment>
<evidence type="ECO:0000313" key="5">
    <source>
        <dbReference type="Proteomes" id="UP001595547"/>
    </source>
</evidence>
<dbReference type="InterPro" id="IPR001910">
    <property type="entry name" value="Inosine/uridine_hydrolase_dom"/>
</dbReference>
<dbReference type="Gene3D" id="3.90.245.10">
    <property type="entry name" value="Ribonucleoside hydrolase-like"/>
    <property type="match status" value="1"/>
</dbReference>
<evidence type="ECO:0000313" key="4">
    <source>
        <dbReference type="EMBL" id="MFC3181112.1"/>
    </source>
</evidence>
<evidence type="ECO:0000259" key="3">
    <source>
        <dbReference type="Pfam" id="PF01156"/>
    </source>
</evidence>
<keyword evidence="1 4" id="KW-0378">Hydrolase</keyword>
<evidence type="ECO:0000256" key="2">
    <source>
        <dbReference type="ARBA" id="ARBA00023295"/>
    </source>
</evidence>
<proteinExistence type="predicted"/>
<gene>
    <name evidence="4" type="ORF">ACFOGH_08950</name>
</gene>
<evidence type="ECO:0000256" key="1">
    <source>
        <dbReference type="ARBA" id="ARBA00022801"/>
    </source>
</evidence>
<keyword evidence="5" id="KW-1185">Reference proteome</keyword>